<dbReference type="EMBL" id="CP002116">
    <property type="protein sequence ID" value="ADK80880.1"/>
    <property type="molecule type" value="Genomic_DNA"/>
</dbReference>
<dbReference type="STRING" id="573413.Spirs_1754"/>
<dbReference type="Gene3D" id="3.90.1200.10">
    <property type="match status" value="1"/>
</dbReference>
<organism evidence="2 3">
    <name type="scientific">Sediminispirochaeta smaragdinae (strain DSM 11293 / JCM 15392 / SEBR 4228)</name>
    <name type="common">Spirochaeta smaragdinae</name>
    <dbReference type="NCBI Taxonomy" id="573413"/>
    <lineage>
        <taxon>Bacteria</taxon>
        <taxon>Pseudomonadati</taxon>
        <taxon>Spirochaetota</taxon>
        <taxon>Spirochaetia</taxon>
        <taxon>Spirochaetales</taxon>
        <taxon>Spirochaetaceae</taxon>
        <taxon>Sediminispirochaeta</taxon>
    </lineage>
</organism>
<dbReference type="AlphaFoldDB" id="E1R160"/>
<sequence length="373" mass="42694">MNREALANVCANFRILGDFVEAHPYGNGHINDTYAVSVDQAGRPLRYILQRINSHVFHEPMKLMENVHRICVESQKRLQEVGRPDASRRSLTTVLSRDGKAYYCDDEGEIWRLYLFIEGAVGYDIVENRDQAYQAAKAFGAFQQLLTELPGKRLHETIKDFHNTPSRFRRFEELLQEDPLKRKDSAAGEIDFYRSFADQVSRLTDLNASGRIPERVTHNDTKLNNVLIDTQTNEAVCVIDLDTAMPGLAPYDFGDLVRTSTSPAAEDERDLSKVCLIPELFKAITQGYLEATYGFLLPEERSNLLFGAKLMTYEVGLRFLTDYLEGDRYFKISSPDHNLVRCRTQMKLVQSMQEQRNLLEEIVESCYEGIQPS</sequence>
<accession>E1R160</accession>
<dbReference type="InterPro" id="IPR002575">
    <property type="entry name" value="Aminoglycoside_PTrfase"/>
</dbReference>
<evidence type="ECO:0000259" key="1">
    <source>
        <dbReference type="Pfam" id="PF01636"/>
    </source>
</evidence>
<dbReference type="HOGENOM" id="CLU_037718_0_0_12"/>
<dbReference type="Proteomes" id="UP000002318">
    <property type="component" value="Chromosome"/>
</dbReference>
<dbReference type="OrthoDB" id="526037at2"/>
<dbReference type="InterPro" id="IPR050249">
    <property type="entry name" value="Pseudomonas-type_ThrB"/>
</dbReference>
<gene>
    <name evidence="2" type="ordered locus">Spirs_1754</name>
</gene>
<feature type="domain" description="Aminoglycoside phosphotransferase" evidence="1">
    <location>
        <begin position="23"/>
        <end position="265"/>
    </location>
</feature>
<dbReference type="Pfam" id="PF01636">
    <property type="entry name" value="APH"/>
    <property type="match status" value="1"/>
</dbReference>
<dbReference type="RefSeq" id="WP_013254344.1">
    <property type="nucleotide sequence ID" value="NC_014364.1"/>
</dbReference>
<dbReference type="SUPFAM" id="SSF56112">
    <property type="entry name" value="Protein kinase-like (PK-like)"/>
    <property type="match status" value="1"/>
</dbReference>
<dbReference type="InterPro" id="IPR011009">
    <property type="entry name" value="Kinase-like_dom_sf"/>
</dbReference>
<dbReference type="PANTHER" id="PTHR21064">
    <property type="entry name" value="AMINOGLYCOSIDE PHOSPHOTRANSFERASE DOMAIN-CONTAINING PROTEIN-RELATED"/>
    <property type="match status" value="1"/>
</dbReference>
<keyword evidence="3" id="KW-1185">Reference proteome</keyword>
<evidence type="ECO:0000313" key="3">
    <source>
        <dbReference type="Proteomes" id="UP000002318"/>
    </source>
</evidence>
<reference evidence="2 3" key="1">
    <citation type="journal article" date="2010" name="Stand. Genomic Sci.">
        <title>Complete genome sequence of Spirochaeta smaragdinae type strain (SEBR 4228).</title>
        <authorList>
            <person name="Mavromatis K."/>
            <person name="Yasawong M."/>
            <person name="Chertkov O."/>
            <person name="Lapidus A."/>
            <person name="Lucas S."/>
            <person name="Nolan M."/>
            <person name="Del Rio T.G."/>
            <person name="Tice H."/>
            <person name="Cheng J.F."/>
            <person name="Pitluck S."/>
            <person name="Liolios K."/>
            <person name="Ivanova N."/>
            <person name="Tapia R."/>
            <person name="Han C."/>
            <person name="Bruce D."/>
            <person name="Goodwin L."/>
            <person name="Pati A."/>
            <person name="Chen A."/>
            <person name="Palaniappan K."/>
            <person name="Land M."/>
            <person name="Hauser L."/>
            <person name="Chang Y.J."/>
            <person name="Jeffries C.D."/>
            <person name="Detter J.C."/>
            <person name="Rohde M."/>
            <person name="Brambilla E."/>
            <person name="Spring S."/>
            <person name="Goker M."/>
            <person name="Sikorski J."/>
            <person name="Woyke T."/>
            <person name="Bristow J."/>
            <person name="Eisen J.A."/>
            <person name="Markowitz V."/>
            <person name="Hugenholtz P."/>
            <person name="Klenk H.P."/>
            <person name="Kyrpides N.C."/>
        </authorList>
    </citation>
    <scope>NUCLEOTIDE SEQUENCE [LARGE SCALE GENOMIC DNA]</scope>
    <source>
        <strain evidence="3">DSM 11293 / JCM 15392 / SEBR 4228</strain>
    </source>
</reference>
<proteinExistence type="predicted"/>
<dbReference type="KEGG" id="ssm:Spirs_1754"/>
<dbReference type="PANTHER" id="PTHR21064:SF5">
    <property type="entry name" value="SLR1880 PROTEIN"/>
    <property type="match status" value="1"/>
</dbReference>
<dbReference type="eggNOG" id="COG2334">
    <property type="taxonomic scope" value="Bacteria"/>
</dbReference>
<protein>
    <submittedName>
        <fullName evidence="2">Aminoglycoside phosphotransferase</fullName>
    </submittedName>
</protein>
<name>E1R160_SEDSS</name>
<evidence type="ECO:0000313" key="2">
    <source>
        <dbReference type="EMBL" id="ADK80880.1"/>
    </source>
</evidence>